<dbReference type="EMBL" id="JBHXCV010000036">
    <property type="protein sequence ID" value="MFD6796825.1"/>
    <property type="molecule type" value="Genomic_DNA"/>
</dbReference>
<comment type="caution">
    <text evidence="1">The sequence shown here is derived from an EMBL/GenBank/DDBJ whole genome shotgun (WGS) entry which is preliminary data.</text>
</comment>
<evidence type="ECO:0000313" key="2">
    <source>
        <dbReference type="Proteomes" id="UP001598673"/>
    </source>
</evidence>
<gene>
    <name evidence="1" type="ORF">ACFWGY_26140</name>
</gene>
<protein>
    <recommendedName>
        <fullName evidence="3">Histidine kinase</fullName>
    </recommendedName>
</protein>
<dbReference type="RefSeq" id="WP_377541240.1">
    <property type="nucleotide sequence ID" value="NZ_JBHXCV010000036.1"/>
</dbReference>
<organism evidence="1 2">
    <name type="scientific">Prauserella salsuginis</name>
    <dbReference type="NCBI Taxonomy" id="387889"/>
    <lineage>
        <taxon>Bacteria</taxon>
        <taxon>Bacillati</taxon>
        <taxon>Actinomycetota</taxon>
        <taxon>Actinomycetes</taxon>
        <taxon>Pseudonocardiales</taxon>
        <taxon>Pseudonocardiaceae</taxon>
        <taxon>Prauserella</taxon>
        <taxon>Prauserella salsuginis group</taxon>
    </lineage>
</organism>
<name>A0ABW6GCD7_9PSEU</name>
<sequence length="70" mass="7114">MIALAYLATVVVALAVLAVALRRRPVPAPAPVPPAPGPDRLLTDGTPEVRLILAAATQLADLAHRMGAAA</sequence>
<accession>A0ABW6GCD7</accession>
<proteinExistence type="predicted"/>
<dbReference type="Proteomes" id="UP001598673">
    <property type="component" value="Unassembled WGS sequence"/>
</dbReference>
<reference evidence="1 2" key="1">
    <citation type="submission" date="2024-09" db="EMBL/GenBank/DDBJ databases">
        <title>The Natural Products Discovery Center: Release of the First 8490 Sequenced Strains for Exploring Actinobacteria Biosynthetic Diversity.</title>
        <authorList>
            <person name="Kalkreuter E."/>
            <person name="Kautsar S.A."/>
            <person name="Yang D."/>
            <person name="Bader C.D."/>
            <person name="Teijaro C.N."/>
            <person name="Fluegel L."/>
            <person name="Davis C.M."/>
            <person name="Simpson J.R."/>
            <person name="Lauterbach L."/>
            <person name="Steele A.D."/>
            <person name="Gui C."/>
            <person name="Meng S."/>
            <person name="Li G."/>
            <person name="Viehrig K."/>
            <person name="Ye F."/>
            <person name="Su P."/>
            <person name="Kiefer A.F."/>
            <person name="Nichols A."/>
            <person name="Cepeda A.J."/>
            <person name="Yan W."/>
            <person name="Fan B."/>
            <person name="Jiang Y."/>
            <person name="Adhikari A."/>
            <person name="Zheng C.-J."/>
            <person name="Schuster L."/>
            <person name="Cowan T.M."/>
            <person name="Smanski M.J."/>
            <person name="Chevrette M.G."/>
            <person name="De Carvalho L.P.S."/>
            <person name="Shen B."/>
        </authorList>
    </citation>
    <scope>NUCLEOTIDE SEQUENCE [LARGE SCALE GENOMIC DNA]</scope>
    <source>
        <strain evidence="1 2">NPDC060353</strain>
    </source>
</reference>
<evidence type="ECO:0000313" key="1">
    <source>
        <dbReference type="EMBL" id="MFD6796825.1"/>
    </source>
</evidence>
<evidence type="ECO:0008006" key="3">
    <source>
        <dbReference type="Google" id="ProtNLM"/>
    </source>
</evidence>
<keyword evidence="2" id="KW-1185">Reference proteome</keyword>